<dbReference type="Pfam" id="PF08799">
    <property type="entry name" value="PRP4"/>
    <property type="match status" value="1"/>
</dbReference>
<keyword evidence="2" id="KW-0677">Repeat</keyword>
<dbReference type="Gene3D" id="2.130.10.10">
    <property type="entry name" value="YVTN repeat-like/Quinoprotein amine dehydrogenase"/>
    <property type="match status" value="3"/>
</dbReference>
<reference evidence="6 7" key="1">
    <citation type="journal article" date="2016" name="BMC Genomics">
        <title>Comparative genomics reveals Cyclospora cayetanensis possesses coccidia-like metabolism and invasion components but unique surface antigens.</title>
        <authorList>
            <person name="Liu S."/>
            <person name="Wang L."/>
            <person name="Zheng H."/>
            <person name="Xu Z."/>
            <person name="Roellig D.M."/>
            <person name="Li N."/>
            <person name="Frace M.A."/>
            <person name="Tang K."/>
            <person name="Arrowood M.J."/>
            <person name="Moss D.M."/>
            <person name="Zhang L."/>
            <person name="Feng Y."/>
            <person name="Xiao L."/>
        </authorList>
    </citation>
    <scope>NUCLEOTIDE SEQUENCE [LARGE SCALE GENOMIC DNA]</scope>
    <source>
        <strain evidence="6 7">CHN_HEN01</strain>
    </source>
</reference>
<dbReference type="InParanoid" id="A0A1D3D5R6"/>
<dbReference type="InterPro" id="IPR015943">
    <property type="entry name" value="WD40/YVTN_repeat-like_dom_sf"/>
</dbReference>
<dbReference type="CDD" id="cd00200">
    <property type="entry name" value="WD40"/>
    <property type="match status" value="1"/>
</dbReference>
<dbReference type="Gene3D" id="4.10.280.110">
    <property type="entry name" value="Pre-mRNA processing factor 4 domain"/>
    <property type="match status" value="1"/>
</dbReference>
<feature type="repeat" description="WD" evidence="3">
    <location>
        <begin position="484"/>
        <end position="525"/>
    </location>
</feature>
<dbReference type="InterPro" id="IPR020472">
    <property type="entry name" value="WD40_PAC1"/>
</dbReference>
<dbReference type="InterPro" id="IPR036285">
    <property type="entry name" value="PRP4-like_sf"/>
</dbReference>
<dbReference type="GO" id="GO:0030621">
    <property type="term" value="F:U4 snRNA binding"/>
    <property type="evidence" value="ECO:0007669"/>
    <property type="project" value="TreeGrafter"/>
</dbReference>
<dbReference type="AlphaFoldDB" id="A0A1D3D5R6"/>
<evidence type="ECO:0000256" key="3">
    <source>
        <dbReference type="PROSITE-ProRule" id="PRU00221"/>
    </source>
</evidence>
<dbReference type="PANTHER" id="PTHR19846:SF0">
    <property type="entry name" value="PRE-MRNA PROCESSING FACTOR 4"/>
    <property type="match status" value="1"/>
</dbReference>
<dbReference type="PROSITE" id="PS00678">
    <property type="entry name" value="WD_REPEATS_1"/>
    <property type="match status" value="2"/>
</dbReference>
<dbReference type="VEuPathDB" id="ToxoDB:LOC34617394"/>
<dbReference type="GO" id="GO:0046540">
    <property type="term" value="C:U4/U6 x U5 tri-snRNP complex"/>
    <property type="evidence" value="ECO:0007669"/>
    <property type="project" value="TreeGrafter"/>
</dbReference>
<dbReference type="InterPro" id="IPR001680">
    <property type="entry name" value="WD40_rpt"/>
</dbReference>
<feature type="repeat" description="WD" evidence="3">
    <location>
        <begin position="526"/>
        <end position="568"/>
    </location>
</feature>
<evidence type="ECO:0000313" key="6">
    <source>
        <dbReference type="EMBL" id="OEH78778.1"/>
    </source>
</evidence>
<dbReference type="SMART" id="SM00320">
    <property type="entry name" value="WD40"/>
    <property type="match status" value="7"/>
</dbReference>
<evidence type="ECO:0000256" key="1">
    <source>
        <dbReference type="ARBA" id="ARBA00022574"/>
    </source>
</evidence>
<dbReference type="PRINTS" id="PR00320">
    <property type="entry name" value="GPROTEINBRPT"/>
</dbReference>
<dbReference type="FunCoup" id="A0A1D3D5R6">
    <property type="interactions" value="53"/>
</dbReference>
<evidence type="ECO:0000259" key="5">
    <source>
        <dbReference type="SMART" id="SM00500"/>
    </source>
</evidence>
<evidence type="ECO:0000313" key="7">
    <source>
        <dbReference type="Proteomes" id="UP000095192"/>
    </source>
</evidence>
<sequence length="742" mass="79335">MSDQSRPRPSSGPGTADAERGGVQTKSHLYYGKITETASATAAAVREEEAPQELQPSDSEDRPLPSSESPQDGETGVQMDAAVAQHEEKLKAFQIQQTASSFKTSAPTIDADVRDALRRMGEPVTLFGEGPFERRARLKGLLAEGRTIPAGVDAPQRPSLHLGAPAARIIAVKKQQAKAEAGAGAAEAEEVTEEIEGTFYTEGQPALLAFRKLCAAASGQAAQQRLRRETVYRQHAQQLQQEKSLSCLPPSSPILDMHFFNKFIQQKMSLAASIVGDERPLTCCRFSPPSPLAAEIAAADARGGGSAGAAQGEAALRAEEEAQQLEFAGGSKTLLATASWGESVKIWRPSDGRVLLQLKQHQTRVHSLAWTPPQAGGGDLWRFCTLGHGGVVKPPSGSADATVCLWDLGRAAKCGLQGASAASAKLLVGKLTGHEERVNRVVFHPTGRSLATTSHDETWRLWDVETRQEILLQAGQEGLLIGRYEGHSAAVYALCFHPDGSLAVTSDLMGLVKVTDLRVGRGVVDIAAHVKQVVALSVHPVCANWMVTGGDDNCVKLWDLRKVATTSAAARAAAAEKGTSAAACVSQALLTIPAHTKMITECIFEPGSGRCLYTSGFDGLVKVWSCTDFSLQKSLPAHDGKVMGIDILETSQAFPSGSAEGVSPLHKEVKEEHANGCSTKEDSHKDTLYDGEERRGIGGGDVVASVGFDRTWKLWHCNGLYSQQETRDMLLQQYKEEKPADS</sequence>
<organism evidence="6 7">
    <name type="scientific">Cyclospora cayetanensis</name>
    <dbReference type="NCBI Taxonomy" id="88456"/>
    <lineage>
        <taxon>Eukaryota</taxon>
        <taxon>Sar</taxon>
        <taxon>Alveolata</taxon>
        <taxon>Apicomplexa</taxon>
        <taxon>Conoidasida</taxon>
        <taxon>Coccidia</taxon>
        <taxon>Eucoccidiorida</taxon>
        <taxon>Eimeriorina</taxon>
        <taxon>Eimeriidae</taxon>
        <taxon>Cyclospora</taxon>
    </lineage>
</organism>
<gene>
    <name evidence="6" type="ORF">cyc_00184</name>
</gene>
<dbReference type="PANTHER" id="PTHR19846">
    <property type="entry name" value="WD40 REPEAT PROTEIN"/>
    <property type="match status" value="1"/>
</dbReference>
<proteinExistence type="predicted"/>
<name>A0A1D3D5R6_9EIME</name>
<dbReference type="SUPFAM" id="SSF50978">
    <property type="entry name" value="WD40 repeat-like"/>
    <property type="match status" value="1"/>
</dbReference>
<dbReference type="GO" id="GO:0017070">
    <property type="term" value="F:U6 snRNA binding"/>
    <property type="evidence" value="ECO:0007669"/>
    <property type="project" value="TreeGrafter"/>
</dbReference>
<dbReference type="PROSITE" id="PS50294">
    <property type="entry name" value="WD_REPEATS_REGION"/>
    <property type="match status" value="2"/>
</dbReference>
<dbReference type="Pfam" id="PF00400">
    <property type="entry name" value="WD40"/>
    <property type="match status" value="4"/>
</dbReference>
<feature type="repeat" description="WD" evidence="3">
    <location>
        <begin position="431"/>
        <end position="472"/>
    </location>
</feature>
<keyword evidence="1 3" id="KW-0853">WD repeat</keyword>
<dbReference type="EMBL" id="JROU02000621">
    <property type="protein sequence ID" value="OEH78778.1"/>
    <property type="molecule type" value="Genomic_DNA"/>
</dbReference>
<feature type="repeat" description="WD" evidence="3">
    <location>
        <begin position="592"/>
        <end position="625"/>
    </location>
</feature>
<dbReference type="InterPro" id="IPR036322">
    <property type="entry name" value="WD40_repeat_dom_sf"/>
</dbReference>
<evidence type="ECO:0000256" key="4">
    <source>
        <dbReference type="SAM" id="MobiDB-lite"/>
    </source>
</evidence>
<accession>A0A1D3D5R6</accession>
<comment type="caution">
    <text evidence="6">The sequence shown here is derived from an EMBL/GenBank/DDBJ whole genome shotgun (WGS) entry which is preliminary data.</text>
</comment>
<dbReference type="InterPro" id="IPR019775">
    <property type="entry name" value="WD40_repeat_CS"/>
</dbReference>
<dbReference type="PROSITE" id="PS50082">
    <property type="entry name" value="WD_REPEATS_2"/>
    <property type="match status" value="4"/>
</dbReference>
<dbReference type="Proteomes" id="UP000095192">
    <property type="component" value="Unassembled WGS sequence"/>
</dbReference>
<dbReference type="VEuPathDB" id="ToxoDB:cyc_00184"/>
<protein>
    <submittedName>
        <fullName evidence="6">U4 u6 small nuclear ribonucleoprotein</fullName>
    </submittedName>
</protein>
<keyword evidence="7" id="KW-1185">Reference proteome</keyword>
<dbReference type="InterPro" id="IPR014906">
    <property type="entry name" value="PRP4-like"/>
</dbReference>
<evidence type="ECO:0000256" key="2">
    <source>
        <dbReference type="ARBA" id="ARBA00022737"/>
    </source>
</evidence>
<feature type="region of interest" description="Disordered" evidence="4">
    <location>
        <begin position="1"/>
        <end position="78"/>
    </location>
</feature>
<feature type="domain" description="Pre-mRNA processing factor 4 (PRP4)-like" evidence="5">
    <location>
        <begin position="108"/>
        <end position="158"/>
    </location>
</feature>
<dbReference type="SUPFAM" id="SSF158230">
    <property type="entry name" value="PRP4-like"/>
    <property type="match status" value="1"/>
</dbReference>
<keyword evidence="6" id="KW-0687">Ribonucleoprotein</keyword>
<dbReference type="GO" id="GO:0000398">
    <property type="term" value="P:mRNA splicing, via spliceosome"/>
    <property type="evidence" value="ECO:0007669"/>
    <property type="project" value="TreeGrafter"/>
</dbReference>
<dbReference type="SMART" id="SM00500">
    <property type="entry name" value="SFM"/>
    <property type="match status" value="1"/>
</dbReference>